<evidence type="ECO:0000313" key="2">
    <source>
        <dbReference type="EMBL" id="ORZ29350.1"/>
    </source>
</evidence>
<name>A0A1Y2H453_9FUNG</name>
<keyword evidence="3" id="KW-1185">Reference proteome</keyword>
<accession>A0A1Y2H453</accession>
<proteinExistence type="predicted"/>
<gene>
    <name evidence="2" type="ORF">BCR44DRAFT_239965</name>
</gene>
<evidence type="ECO:0000256" key="1">
    <source>
        <dbReference type="SAM" id="MobiDB-lite"/>
    </source>
</evidence>
<protein>
    <submittedName>
        <fullName evidence="2">Uncharacterized protein</fullName>
    </submittedName>
</protein>
<dbReference type="AlphaFoldDB" id="A0A1Y2H453"/>
<feature type="region of interest" description="Disordered" evidence="1">
    <location>
        <begin position="89"/>
        <end position="117"/>
    </location>
</feature>
<dbReference type="EMBL" id="MCFL01000212">
    <property type="protein sequence ID" value="ORZ29350.1"/>
    <property type="molecule type" value="Genomic_DNA"/>
</dbReference>
<dbReference type="Proteomes" id="UP000193411">
    <property type="component" value="Unassembled WGS sequence"/>
</dbReference>
<reference evidence="2 3" key="1">
    <citation type="submission" date="2016-07" db="EMBL/GenBank/DDBJ databases">
        <title>Pervasive Adenine N6-methylation of Active Genes in Fungi.</title>
        <authorList>
            <consortium name="DOE Joint Genome Institute"/>
            <person name="Mondo S.J."/>
            <person name="Dannebaum R.O."/>
            <person name="Kuo R.C."/>
            <person name="Labutti K."/>
            <person name="Haridas S."/>
            <person name="Kuo A."/>
            <person name="Salamov A."/>
            <person name="Ahrendt S.R."/>
            <person name="Lipzen A."/>
            <person name="Sullivan W."/>
            <person name="Andreopoulos W.B."/>
            <person name="Clum A."/>
            <person name="Lindquist E."/>
            <person name="Daum C."/>
            <person name="Ramamoorthy G.K."/>
            <person name="Gryganskyi A."/>
            <person name="Culley D."/>
            <person name="Magnuson J.K."/>
            <person name="James T.Y."/>
            <person name="O'Malley M.A."/>
            <person name="Stajich J.E."/>
            <person name="Spatafora J.W."/>
            <person name="Visel A."/>
            <person name="Grigoriev I.V."/>
        </authorList>
    </citation>
    <scope>NUCLEOTIDE SEQUENCE [LARGE SCALE GENOMIC DNA]</scope>
    <source>
        <strain evidence="2 3">PL171</strain>
    </source>
</reference>
<organism evidence="2 3">
    <name type="scientific">Catenaria anguillulae PL171</name>
    <dbReference type="NCBI Taxonomy" id="765915"/>
    <lineage>
        <taxon>Eukaryota</taxon>
        <taxon>Fungi</taxon>
        <taxon>Fungi incertae sedis</taxon>
        <taxon>Blastocladiomycota</taxon>
        <taxon>Blastocladiomycetes</taxon>
        <taxon>Blastocladiales</taxon>
        <taxon>Catenariaceae</taxon>
        <taxon>Catenaria</taxon>
    </lineage>
</organism>
<evidence type="ECO:0000313" key="3">
    <source>
        <dbReference type="Proteomes" id="UP000193411"/>
    </source>
</evidence>
<comment type="caution">
    <text evidence="2">The sequence shown here is derived from an EMBL/GenBank/DDBJ whole genome shotgun (WGS) entry which is preliminary data.</text>
</comment>
<feature type="compositionally biased region" description="Basic and acidic residues" evidence="1">
    <location>
        <begin position="100"/>
        <end position="117"/>
    </location>
</feature>
<sequence length="117" mass="13682">MLNIILTHVIMFRLYKIDQHGDQRDAFDHDAQHSPAGGTWGAGQMMKHWSFWKERGARTIPPPQEQSVRQWTRNPQHVELGEACSRVHDTNCMPRKTKKSKGERENKQKKYEQTQGT</sequence>